<dbReference type="Proteomes" id="UP000564573">
    <property type="component" value="Unassembled WGS sequence"/>
</dbReference>
<keyword evidence="3" id="KW-1185">Reference proteome</keyword>
<evidence type="ECO:0000256" key="1">
    <source>
        <dbReference type="SAM" id="Phobius"/>
    </source>
</evidence>
<protein>
    <submittedName>
        <fullName evidence="2">Uncharacterized protein</fullName>
    </submittedName>
</protein>
<feature type="transmembrane region" description="Helical" evidence="1">
    <location>
        <begin position="20"/>
        <end position="40"/>
    </location>
</feature>
<feature type="transmembrane region" description="Helical" evidence="1">
    <location>
        <begin position="52"/>
        <end position="69"/>
    </location>
</feature>
<feature type="transmembrane region" description="Helical" evidence="1">
    <location>
        <begin position="208"/>
        <end position="229"/>
    </location>
</feature>
<reference evidence="2 3" key="1">
    <citation type="submission" date="2020-08" db="EMBL/GenBank/DDBJ databases">
        <title>Sequencing the genomes of 1000 actinobacteria strains.</title>
        <authorList>
            <person name="Klenk H.-P."/>
        </authorList>
    </citation>
    <scope>NUCLEOTIDE SEQUENCE [LARGE SCALE GENOMIC DNA]</scope>
    <source>
        <strain evidence="2 3">DSM 45267</strain>
    </source>
</reference>
<keyword evidence="1" id="KW-0812">Transmembrane</keyword>
<gene>
    <name evidence="2" type="ORF">FB384_001708</name>
</gene>
<keyword evidence="1" id="KW-0472">Membrane</keyword>
<evidence type="ECO:0000313" key="3">
    <source>
        <dbReference type="Proteomes" id="UP000564573"/>
    </source>
</evidence>
<accession>A0A839XMS3</accession>
<feature type="transmembrane region" description="Helical" evidence="1">
    <location>
        <begin position="169"/>
        <end position="188"/>
    </location>
</feature>
<proteinExistence type="predicted"/>
<feature type="transmembrane region" description="Helical" evidence="1">
    <location>
        <begin position="142"/>
        <end position="162"/>
    </location>
</feature>
<name>A0A839XMS3_9PSEU</name>
<dbReference type="EMBL" id="JACIBS010000001">
    <property type="protein sequence ID" value="MBB3662804.1"/>
    <property type="molecule type" value="Genomic_DNA"/>
</dbReference>
<keyword evidence="1" id="KW-1133">Transmembrane helix</keyword>
<sequence length="235" mass="25123">MTLTQLVKVARIQLVNARMVLGMPLLVLVCVLAANIVIFMAIQTPSPPGESAITGALISIYIVTLVTHVQTMTQMFPFALGISVTRRDFVGAAGLVIVGQALVYGVIIWVMALLEGATGGWGLDLAMFDLPFLQESNVVTQVLVYAGPFLLLSFAGLWAGIVFHRWGQLGVWVLGLALGALLVGLMALVGSQGWWQQVFDFFAETPTLLMFAGYPTLIAAILAAATYATSRRAVP</sequence>
<evidence type="ECO:0000313" key="2">
    <source>
        <dbReference type="EMBL" id="MBB3662804.1"/>
    </source>
</evidence>
<dbReference type="RefSeq" id="WP_307876669.1">
    <property type="nucleotide sequence ID" value="NZ_JACIBS010000001.1"/>
</dbReference>
<dbReference type="AlphaFoldDB" id="A0A839XMS3"/>
<feature type="transmembrane region" description="Helical" evidence="1">
    <location>
        <begin position="89"/>
        <end position="114"/>
    </location>
</feature>
<organism evidence="2 3">
    <name type="scientific">Prauserella sediminis</name>
    <dbReference type="NCBI Taxonomy" id="577680"/>
    <lineage>
        <taxon>Bacteria</taxon>
        <taxon>Bacillati</taxon>
        <taxon>Actinomycetota</taxon>
        <taxon>Actinomycetes</taxon>
        <taxon>Pseudonocardiales</taxon>
        <taxon>Pseudonocardiaceae</taxon>
        <taxon>Prauserella</taxon>
        <taxon>Prauserella salsuginis group</taxon>
    </lineage>
</organism>
<comment type="caution">
    <text evidence="2">The sequence shown here is derived from an EMBL/GenBank/DDBJ whole genome shotgun (WGS) entry which is preliminary data.</text>
</comment>